<comment type="caution">
    <text evidence="2">The sequence shown here is derived from an EMBL/GenBank/DDBJ whole genome shotgun (WGS) entry which is preliminary data.</text>
</comment>
<dbReference type="Proteomes" id="UP000005801">
    <property type="component" value="Unassembled WGS sequence"/>
</dbReference>
<gene>
    <name evidence="2" type="ORF">PPSIR1_06768</name>
</gene>
<accession>A6GDK7</accession>
<name>A6GDK7_9BACT</name>
<evidence type="ECO:0000256" key="1">
    <source>
        <dbReference type="SAM" id="MobiDB-lite"/>
    </source>
</evidence>
<evidence type="ECO:0000313" key="2">
    <source>
        <dbReference type="EMBL" id="EDM76050.1"/>
    </source>
</evidence>
<organism evidence="2 3">
    <name type="scientific">Plesiocystis pacifica SIR-1</name>
    <dbReference type="NCBI Taxonomy" id="391625"/>
    <lineage>
        <taxon>Bacteria</taxon>
        <taxon>Pseudomonadati</taxon>
        <taxon>Myxococcota</taxon>
        <taxon>Polyangia</taxon>
        <taxon>Nannocystales</taxon>
        <taxon>Nannocystaceae</taxon>
        <taxon>Plesiocystis</taxon>
    </lineage>
</organism>
<keyword evidence="3" id="KW-1185">Reference proteome</keyword>
<evidence type="ECO:0008006" key="4">
    <source>
        <dbReference type="Google" id="ProtNLM"/>
    </source>
</evidence>
<dbReference type="eggNOG" id="ENOG5032X8D">
    <property type="taxonomic scope" value="Bacteria"/>
</dbReference>
<feature type="compositionally biased region" description="Basic residues" evidence="1">
    <location>
        <begin position="180"/>
        <end position="189"/>
    </location>
</feature>
<sequence length="334" mass="36729">MALGLGSAGCTHEGEVELSDPFEHTRTLEADELHELLWPRAEERWRELGATQHAALRELVILLWHRAERGALRERERERAGALAELAGVRVESVALRVPGREQPIGLWVVYEEDTPRRGTGAYLIRRGEIEVGRVELLLETPHVFHDRHTGDIGLAVLLGQGGASPVRGLFVNTVHRHRLASGAKHKPPKGYGPADAAHSERHPISRVHGAIVRRHRVAVLQLHGFERNAASGDPEMIVSSGSETPSPGSRVLAKALAEAFPKDAVGNYGLDSDRLGGTTNVQGHLARESRRCFVHLELGDDLRDRLDDGADARARFVEAVRGWAQEIQRGGCR</sequence>
<dbReference type="STRING" id="391625.PPSIR1_06768"/>
<evidence type="ECO:0000313" key="3">
    <source>
        <dbReference type="Proteomes" id="UP000005801"/>
    </source>
</evidence>
<reference evidence="2 3" key="1">
    <citation type="submission" date="2007-06" db="EMBL/GenBank/DDBJ databases">
        <authorList>
            <person name="Shimkets L."/>
            <person name="Ferriera S."/>
            <person name="Johnson J."/>
            <person name="Kravitz S."/>
            <person name="Beeson K."/>
            <person name="Sutton G."/>
            <person name="Rogers Y.-H."/>
            <person name="Friedman R."/>
            <person name="Frazier M."/>
            <person name="Venter J.C."/>
        </authorList>
    </citation>
    <scope>NUCLEOTIDE SEQUENCE [LARGE SCALE GENOMIC DNA]</scope>
    <source>
        <strain evidence="2 3">SIR-1</strain>
    </source>
</reference>
<feature type="region of interest" description="Disordered" evidence="1">
    <location>
        <begin position="180"/>
        <end position="201"/>
    </location>
</feature>
<proteinExistence type="predicted"/>
<dbReference type="AlphaFoldDB" id="A6GDK7"/>
<dbReference type="EMBL" id="ABCS01000074">
    <property type="protein sequence ID" value="EDM76050.1"/>
    <property type="molecule type" value="Genomic_DNA"/>
</dbReference>
<protein>
    <recommendedName>
        <fullName evidence="4">N-formylglutamate amidohydrolase</fullName>
    </recommendedName>
</protein>